<proteinExistence type="predicted"/>
<keyword evidence="1" id="KW-0472">Membrane</keyword>
<organism evidence="2 3">
    <name type="scientific">Mycoplasmopsis bovis</name>
    <name type="common">Mycoplasma bovis</name>
    <dbReference type="NCBI Taxonomy" id="28903"/>
    <lineage>
        <taxon>Bacteria</taxon>
        <taxon>Bacillati</taxon>
        <taxon>Mycoplasmatota</taxon>
        <taxon>Mycoplasmoidales</taxon>
        <taxon>Metamycoplasmataceae</taxon>
        <taxon>Mycoplasmopsis</taxon>
    </lineage>
</organism>
<keyword evidence="1" id="KW-0812">Transmembrane</keyword>
<keyword evidence="1" id="KW-1133">Transmembrane helix</keyword>
<dbReference type="AlphaFoldDB" id="A0A8D4A1Z9"/>
<dbReference type="EMBL" id="CP007590">
    <property type="protein sequence ID" value="AMW25946.1"/>
    <property type="molecule type" value="Genomic_DNA"/>
</dbReference>
<evidence type="ECO:0000313" key="2">
    <source>
        <dbReference type="EMBL" id="AMW25946.1"/>
    </source>
</evidence>
<gene>
    <name evidence="2" type="ORF">BC94_0715</name>
</gene>
<feature type="transmembrane region" description="Helical" evidence="1">
    <location>
        <begin position="158"/>
        <end position="182"/>
    </location>
</feature>
<feature type="transmembrane region" description="Helical" evidence="1">
    <location>
        <begin position="12"/>
        <end position="34"/>
    </location>
</feature>
<dbReference type="Proteomes" id="UP000076372">
    <property type="component" value="Chromosome"/>
</dbReference>
<protein>
    <submittedName>
        <fullName evidence="2">Uncharacterized protein</fullName>
    </submittedName>
</protein>
<evidence type="ECO:0000313" key="3">
    <source>
        <dbReference type="Proteomes" id="UP000076372"/>
    </source>
</evidence>
<reference evidence="2 3" key="1">
    <citation type="submission" date="2014-04" db="EMBL/GenBank/DDBJ databases">
        <title>Complete genome sequence of Mycoplasma bovis attenuated strain P150.</title>
        <authorList>
            <person name="Qi J."/>
            <person name="Guo A."/>
        </authorList>
    </citation>
    <scope>NUCLEOTIDE SEQUENCE [LARGE SCALE GENOMIC DNA]</scope>
    <source>
        <strain evidence="2 3">HB0801-P150</strain>
    </source>
</reference>
<feature type="transmembrane region" description="Helical" evidence="1">
    <location>
        <begin position="72"/>
        <end position="96"/>
    </location>
</feature>
<evidence type="ECO:0000256" key="1">
    <source>
        <dbReference type="SAM" id="Phobius"/>
    </source>
</evidence>
<sequence length="268" mass="28662">MFPGNNSSRTVIESFNLFLSATAFSFSIFSFFILSSSDFASISNLRVTSPSKSLAETVTLFLLKSAFNFNSLSFSVGTFATIASLIAASIFSLLLLSCSATCTFPKSLPVIDFNVSLSFGFAADFASISNLRVTSPSKSLAETVTLFLLKSAFNFNSLSFSVGTFVTIASLIAASIFSLLLLSCSATCTFPKSLPVIDFNVSLSFGLSASGFFSSLVSPHLAATKGIEAKDATDPSSKNFDFFINLSSPFKAINSLKMLYKSINKYQK</sequence>
<name>A0A8D4A1Z9_MYCBV</name>
<accession>A0A8D4A1Z9</accession>